<dbReference type="Proteomes" id="UP001482231">
    <property type="component" value="Unassembled WGS sequence"/>
</dbReference>
<dbReference type="InterPro" id="IPR006685">
    <property type="entry name" value="MscS_channel_2nd"/>
</dbReference>
<feature type="transmembrane region" description="Helical" evidence="7">
    <location>
        <begin position="205"/>
        <end position="224"/>
    </location>
</feature>
<keyword evidence="11" id="KW-1185">Reference proteome</keyword>
<dbReference type="PANTHER" id="PTHR30347:SF1">
    <property type="entry name" value="MECHANOSENSITIVE CHANNEL MSCK"/>
    <property type="match status" value="1"/>
</dbReference>
<dbReference type="PANTHER" id="PTHR30347">
    <property type="entry name" value="POTASSIUM CHANNEL RELATED"/>
    <property type="match status" value="1"/>
</dbReference>
<accession>A0ABV0EH76</accession>
<gene>
    <name evidence="10" type="ORF">V6E02_08025</name>
</gene>
<dbReference type="InterPro" id="IPR023408">
    <property type="entry name" value="MscS_beta-dom_sf"/>
</dbReference>
<dbReference type="RefSeq" id="WP_347308267.1">
    <property type="nucleotide sequence ID" value="NZ_JBAJEX010000005.1"/>
</dbReference>
<evidence type="ECO:0000313" key="11">
    <source>
        <dbReference type="Proteomes" id="UP001482231"/>
    </source>
</evidence>
<dbReference type="InterPro" id="IPR010920">
    <property type="entry name" value="LSM_dom_sf"/>
</dbReference>
<dbReference type="InterPro" id="IPR049278">
    <property type="entry name" value="MS_channel_C"/>
</dbReference>
<dbReference type="InterPro" id="IPR052702">
    <property type="entry name" value="MscS-like_channel"/>
</dbReference>
<dbReference type="SUPFAM" id="SSF82689">
    <property type="entry name" value="Mechanosensitive channel protein MscS (YggB), C-terminal domain"/>
    <property type="match status" value="1"/>
</dbReference>
<keyword evidence="6 7" id="KW-0472">Membrane</keyword>
<dbReference type="Pfam" id="PF00924">
    <property type="entry name" value="MS_channel_2nd"/>
    <property type="match status" value="1"/>
</dbReference>
<evidence type="ECO:0000259" key="8">
    <source>
        <dbReference type="Pfam" id="PF00924"/>
    </source>
</evidence>
<feature type="transmembrane region" description="Helical" evidence="7">
    <location>
        <begin position="60"/>
        <end position="77"/>
    </location>
</feature>
<dbReference type="SUPFAM" id="SSF50182">
    <property type="entry name" value="Sm-like ribonucleoproteins"/>
    <property type="match status" value="1"/>
</dbReference>
<dbReference type="Gene3D" id="3.30.70.100">
    <property type="match status" value="1"/>
</dbReference>
<evidence type="ECO:0000256" key="3">
    <source>
        <dbReference type="ARBA" id="ARBA00022475"/>
    </source>
</evidence>
<keyword evidence="5 7" id="KW-1133">Transmembrane helix</keyword>
<protein>
    <submittedName>
        <fullName evidence="10">Mechanosensitive ion channel domain-containing protein</fullName>
    </submittedName>
</protein>
<evidence type="ECO:0000313" key="10">
    <source>
        <dbReference type="EMBL" id="MEO1767157.1"/>
    </source>
</evidence>
<evidence type="ECO:0000256" key="5">
    <source>
        <dbReference type="ARBA" id="ARBA00022989"/>
    </source>
</evidence>
<evidence type="ECO:0000259" key="9">
    <source>
        <dbReference type="Pfam" id="PF21082"/>
    </source>
</evidence>
<feature type="domain" description="Mechanosensitive ion channel MscS" evidence="8">
    <location>
        <begin position="251"/>
        <end position="316"/>
    </location>
</feature>
<comment type="subcellular location">
    <subcellularLocation>
        <location evidence="1">Cell membrane</location>
        <topology evidence="1">Multi-pass membrane protein</topology>
    </subcellularLocation>
</comment>
<feature type="transmembrane region" description="Helical" evidence="7">
    <location>
        <begin position="162"/>
        <end position="184"/>
    </location>
</feature>
<dbReference type="Pfam" id="PF21082">
    <property type="entry name" value="MS_channel_3rd"/>
    <property type="match status" value="1"/>
</dbReference>
<reference evidence="10 11" key="1">
    <citation type="submission" date="2024-02" db="EMBL/GenBank/DDBJ databases">
        <title>New thermophilic sulfur-oxidizing bacteria from a hot springs of the Uzon caldera (Kamchatka, Russia).</title>
        <authorList>
            <person name="Dukat A.M."/>
            <person name="Elcheninov A.G."/>
            <person name="Frolov E.N."/>
        </authorList>
    </citation>
    <scope>NUCLEOTIDE SEQUENCE [LARGE SCALE GENOMIC DNA]</scope>
    <source>
        <strain evidence="10 11">AK1</strain>
    </source>
</reference>
<evidence type="ECO:0000256" key="7">
    <source>
        <dbReference type="SAM" id="Phobius"/>
    </source>
</evidence>
<dbReference type="SUPFAM" id="SSF82861">
    <property type="entry name" value="Mechanosensitive channel protein MscS (YggB), transmembrane region"/>
    <property type="match status" value="1"/>
</dbReference>
<comment type="caution">
    <text evidence="10">The sequence shown here is derived from an EMBL/GenBank/DDBJ whole genome shotgun (WGS) entry which is preliminary data.</text>
</comment>
<dbReference type="EMBL" id="JBAJEX010000005">
    <property type="protein sequence ID" value="MEO1767157.1"/>
    <property type="molecule type" value="Genomic_DNA"/>
</dbReference>
<evidence type="ECO:0000256" key="1">
    <source>
        <dbReference type="ARBA" id="ARBA00004651"/>
    </source>
</evidence>
<comment type="similarity">
    <text evidence="2">Belongs to the MscS (TC 1.A.23) family.</text>
</comment>
<name>A0ABV0EH76_9BURK</name>
<keyword evidence="4 7" id="KW-0812">Transmembrane</keyword>
<dbReference type="InterPro" id="IPR011014">
    <property type="entry name" value="MscS_channel_TM-2"/>
</dbReference>
<feature type="domain" description="Mechanosensitive ion channel MscS C-terminal" evidence="9">
    <location>
        <begin position="326"/>
        <end position="408"/>
    </location>
</feature>
<feature type="transmembrane region" description="Helical" evidence="7">
    <location>
        <begin position="118"/>
        <end position="142"/>
    </location>
</feature>
<evidence type="ECO:0000256" key="6">
    <source>
        <dbReference type="ARBA" id="ARBA00023136"/>
    </source>
</evidence>
<dbReference type="Gene3D" id="2.30.30.60">
    <property type="match status" value="1"/>
</dbReference>
<keyword evidence="3" id="KW-1003">Cell membrane</keyword>
<evidence type="ECO:0000256" key="4">
    <source>
        <dbReference type="ARBA" id="ARBA00022692"/>
    </source>
</evidence>
<feature type="transmembrane region" description="Helical" evidence="7">
    <location>
        <begin position="22"/>
        <end position="40"/>
    </location>
</feature>
<dbReference type="Gene3D" id="1.10.287.1260">
    <property type="match status" value="1"/>
</dbReference>
<organism evidence="10 11">
    <name type="scientific">Thiobacter aerophilum</name>
    <dbReference type="NCBI Taxonomy" id="3121275"/>
    <lineage>
        <taxon>Bacteria</taxon>
        <taxon>Pseudomonadati</taxon>
        <taxon>Pseudomonadota</taxon>
        <taxon>Betaproteobacteria</taxon>
        <taxon>Burkholderiales</taxon>
        <taxon>Thiobacteraceae</taxon>
        <taxon>Thiobacter</taxon>
    </lineage>
</organism>
<evidence type="ECO:0000256" key="2">
    <source>
        <dbReference type="ARBA" id="ARBA00008017"/>
    </source>
</evidence>
<feature type="transmembrane region" description="Helical" evidence="7">
    <location>
        <begin position="83"/>
        <end position="106"/>
    </location>
</feature>
<dbReference type="InterPro" id="IPR011066">
    <property type="entry name" value="MscS_channel_C_sf"/>
</dbReference>
<proteinExistence type="inferred from homology"/>
<sequence>MIRTESVHNLLLEAAADLDKPAMLWQLAVIGLAVGLAWLLGKRLTQRMPLPDPSKPSLHGLRYAFPPLLALLLLLPAKAVLKAWFAPSLINLAIPLLLALTVLRVASQLLRYVFMPSGVLRLVEHIVTWTVLVGLGLHLTGLQQEVLQALDEIGFAIGHQRVSLLLVLQGLLSMAVALLFALYIGRLLANRLMRSKDLDPSLRLVFAKLVRALLVLFAVIIALPLAGIDITFLSVFGGALGVGLGFGLQKIAANYISGFIILLDRSVRIGDLLTINNLYGQVTQISTRYTVLRARDGTEALIPNETLVSSVVVNHSFSDREQRMNLPVQVGYGSDVEKAMAIMIEVARAHPRVLAHREPAAFLREFADNGINLELVVWIGDPEEGQLNLRSELNLGIWKRFQAEGIEIPYPHRDVRILNPS</sequence>